<dbReference type="NCBIfam" id="TIGR00756">
    <property type="entry name" value="PPR"/>
    <property type="match status" value="3"/>
</dbReference>
<evidence type="ECO:0000256" key="2">
    <source>
        <dbReference type="PROSITE-ProRule" id="PRU00708"/>
    </source>
</evidence>
<feature type="repeat" description="PPR" evidence="2">
    <location>
        <begin position="63"/>
        <end position="97"/>
    </location>
</feature>
<reference evidence="3 4" key="1">
    <citation type="submission" date="2020-10" db="EMBL/GenBank/DDBJ databases">
        <title>The Coptis chinensis genome and diversification of protoberbering-type alkaloids.</title>
        <authorList>
            <person name="Wang B."/>
            <person name="Shu S."/>
            <person name="Song C."/>
            <person name="Liu Y."/>
        </authorList>
    </citation>
    <scope>NUCLEOTIDE SEQUENCE [LARGE SCALE GENOMIC DNA]</scope>
    <source>
        <strain evidence="3">HL-2020</strain>
        <tissue evidence="3">Leaf</tissue>
    </source>
</reference>
<proteinExistence type="predicted"/>
<dbReference type="PROSITE" id="PS51375">
    <property type="entry name" value="PPR"/>
    <property type="match status" value="4"/>
</dbReference>
<protein>
    <recommendedName>
        <fullName evidence="5">Pentatricopeptide repeat-containing protein</fullName>
    </recommendedName>
</protein>
<comment type="caution">
    <text evidence="3">The sequence shown here is derived from an EMBL/GenBank/DDBJ whole genome shotgun (WGS) entry which is preliminary data.</text>
</comment>
<sequence>MNAWSAAGLMERCREVFEDMVESGIEPDTHAYSILAKGYVRAREPEKAESVLTTMVESGVRPNVVIFTTIISGWCSAAKMDYAMRVYKKMFEFQVSPNLKTFETLIWGYGEAKQPWKAEDLLQVMVEMGVHPDKGTFHLVADAWRSVGLISEANRILCTIDEGGSTDNLVTRDGEKSEENMEMIRQKQNPTSYSLLRIPGLALGGQHGSSDSSSKKVRSLSKDTEMSSEILCIATKSMFLMRTCKSVHKYPIICKKQSHVQLGICAQLVSACLYI</sequence>
<organism evidence="3 4">
    <name type="scientific">Coptis chinensis</name>
    <dbReference type="NCBI Taxonomy" id="261450"/>
    <lineage>
        <taxon>Eukaryota</taxon>
        <taxon>Viridiplantae</taxon>
        <taxon>Streptophyta</taxon>
        <taxon>Embryophyta</taxon>
        <taxon>Tracheophyta</taxon>
        <taxon>Spermatophyta</taxon>
        <taxon>Magnoliopsida</taxon>
        <taxon>Ranunculales</taxon>
        <taxon>Ranunculaceae</taxon>
        <taxon>Coptidoideae</taxon>
        <taxon>Coptis</taxon>
    </lineage>
</organism>
<dbReference type="Proteomes" id="UP000631114">
    <property type="component" value="Unassembled WGS sequence"/>
</dbReference>
<dbReference type="Pfam" id="PF13041">
    <property type="entry name" value="PPR_2"/>
    <property type="match status" value="2"/>
</dbReference>
<feature type="repeat" description="PPR" evidence="2">
    <location>
        <begin position="1"/>
        <end position="27"/>
    </location>
</feature>
<evidence type="ECO:0000313" key="4">
    <source>
        <dbReference type="Proteomes" id="UP000631114"/>
    </source>
</evidence>
<dbReference type="InterPro" id="IPR011990">
    <property type="entry name" value="TPR-like_helical_dom_sf"/>
</dbReference>
<feature type="repeat" description="PPR" evidence="2">
    <location>
        <begin position="98"/>
        <end position="132"/>
    </location>
</feature>
<evidence type="ECO:0000256" key="1">
    <source>
        <dbReference type="ARBA" id="ARBA00022737"/>
    </source>
</evidence>
<feature type="repeat" description="PPR" evidence="2">
    <location>
        <begin position="28"/>
        <end position="62"/>
    </location>
</feature>
<dbReference type="Gene3D" id="1.25.40.10">
    <property type="entry name" value="Tetratricopeptide repeat domain"/>
    <property type="match status" value="1"/>
</dbReference>
<dbReference type="OrthoDB" id="185373at2759"/>
<evidence type="ECO:0008006" key="5">
    <source>
        <dbReference type="Google" id="ProtNLM"/>
    </source>
</evidence>
<evidence type="ECO:0000313" key="3">
    <source>
        <dbReference type="EMBL" id="KAF9616455.1"/>
    </source>
</evidence>
<dbReference type="AlphaFoldDB" id="A0A835IEE5"/>
<keyword evidence="4" id="KW-1185">Reference proteome</keyword>
<gene>
    <name evidence="3" type="ORF">IFM89_029752</name>
</gene>
<keyword evidence="1" id="KW-0677">Repeat</keyword>
<accession>A0A835IEE5</accession>
<dbReference type="EMBL" id="JADFTS010000003">
    <property type="protein sequence ID" value="KAF9616455.1"/>
    <property type="molecule type" value="Genomic_DNA"/>
</dbReference>
<name>A0A835IEE5_9MAGN</name>
<dbReference type="PANTHER" id="PTHR47931:SF2">
    <property type="entry name" value="OS01G0228400 PROTEIN"/>
    <property type="match status" value="1"/>
</dbReference>
<dbReference type="PANTHER" id="PTHR47931">
    <property type="entry name" value="OS01G0228400 PROTEIN"/>
    <property type="match status" value="1"/>
</dbReference>
<dbReference type="InterPro" id="IPR002885">
    <property type="entry name" value="PPR_rpt"/>
</dbReference>